<dbReference type="Pfam" id="PF12710">
    <property type="entry name" value="HAD"/>
    <property type="match status" value="1"/>
</dbReference>
<dbReference type="EMBL" id="BARU01009037">
    <property type="protein sequence ID" value="GAH32315.1"/>
    <property type="molecule type" value="Genomic_DNA"/>
</dbReference>
<name>X1FIG2_9ZZZZ</name>
<organism evidence="1">
    <name type="scientific">marine sediment metagenome</name>
    <dbReference type="NCBI Taxonomy" id="412755"/>
    <lineage>
        <taxon>unclassified sequences</taxon>
        <taxon>metagenomes</taxon>
        <taxon>ecological metagenomes</taxon>
    </lineage>
</organism>
<dbReference type="InterPro" id="IPR036412">
    <property type="entry name" value="HAD-like_sf"/>
</dbReference>
<dbReference type="SUPFAM" id="SSF56784">
    <property type="entry name" value="HAD-like"/>
    <property type="match status" value="1"/>
</dbReference>
<protein>
    <submittedName>
        <fullName evidence="1">Uncharacterized protein</fullName>
    </submittedName>
</protein>
<reference evidence="1" key="1">
    <citation type="journal article" date="2014" name="Front. Microbiol.">
        <title>High frequency of phylogenetically diverse reductive dehalogenase-homologous genes in deep subseafloor sedimentary metagenomes.</title>
        <authorList>
            <person name="Kawai M."/>
            <person name="Futagami T."/>
            <person name="Toyoda A."/>
            <person name="Takaki Y."/>
            <person name="Nishi S."/>
            <person name="Hori S."/>
            <person name="Arai W."/>
            <person name="Tsubouchi T."/>
            <person name="Morono Y."/>
            <person name="Uchiyama I."/>
            <person name="Ito T."/>
            <person name="Fujiyama A."/>
            <person name="Inagaki F."/>
            <person name="Takami H."/>
        </authorList>
    </citation>
    <scope>NUCLEOTIDE SEQUENCE</scope>
    <source>
        <strain evidence="1">Expedition CK06-06</strain>
    </source>
</reference>
<sequence length="115" mass="12955">MEDMSGIFKGASEKEVLEVFHWIADNHISKSLRSDVVKMLKQHEQSGHIMAIVSATYSELLELIGQKLGVPNLIGTKLEVIDGKYTGKIIKPLCFGENKAKLLKEFIERNELEID</sequence>
<dbReference type="InterPro" id="IPR023214">
    <property type="entry name" value="HAD_sf"/>
</dbReference>
<comment type="caution">
    <text evidence="1">The sequence shown here is derived from an EMBL/GenBank/DDBJ whole genome shotgun (WGS) entry which is preliminary data.</text>
</comment>
<accession>X1FIG2</accession>
<proteinExistence type="predicted"/>
<evidence type="ECO:0000313" key="1">
    <source>
        <dbReference type="EMBL" id="GAH32315.1"/>
    </source>
</evidence>
<dbReference type="AlphaFoldDB" id="X1FIG2"/>
<dbReference type="Gene3D" id="3.40.50.1000">
    <property type="entry name" value="HAD superfamily/HAD-like"/>
    <property type="match status" value="1"/>
</dbReference>
<dbReference type="Gene3D" id="1.20.1440.100">
    <property type="entry name" value="SG protein - dephosphorylation function"/>
    <property type="match status" value="1"/>
</dbReference>
<feature type="non-terminal residue" evidence="1">
    <location>
        <position position="115"/>
    </location>
</feature>
<gene>
    <name evidence="1" type="ORF">S03H2_17510</name>
</gene>
<dbReference type="NCBIfam" id="TIGR01488">
    <property type="entry name" value="HAD-SF-IB"/>
    <property type="match status" value="1"/>
</dbReference>